<dbReference type="SUPFAM" id="SSF57850">
    <property type="entry name" value="RING/U-box"/>
    <property type="match status" value="1"/>
</dbReference>
<comment type="caution">
    <text evidence="7">The sequence shown here is derived from an EMBL/GenBank/DDBJ whole genome shotgun (WGS) entry which is preliminary data.</text>
</comment>
<dbReference type="InterPro" id="IPR051834">
    <property type="entry name" value="RING_finger_E3_ligase"/>
</dbReference>
<dbReference type="PANTHER" id="PTHR45931">
    <property type="entry name" value="SI:CH211-59O9.10"/>
    <property type="match status" value="1"/>
</dbReference>
<keyword evidence="8" id="KW-1185">Reference proteome</keyword>
<dbReference type="GO" id="GO:0016567">
    <property type="term" value="P:protein ubiquitination"/>
    <property type="evidence" value="ECO:0007669"/>
    <property type="project" value="UniProtKB-UniPathway"/>
</dbReference>
<dbReference type="GO" id="GO:0006511">
    <property type="term" value="P:ubiquitin-dependent protein catabolic process"/>
    <property type="evidence" value="ECO:0007669"/>
    <property type="project" value="TreeGrafter"/>
</dbReference>
<dbReference type="InterPro" id="IPR001841">
    <property type="entry name" value="Znf_RING"/>
</dbReference>
<dbReference type="OrthoDB" id="8062037at2759"/>
<name>A0A0M0JG90_9EUKA</name>
<dbReference type="PROSITE" id="PS50089">
    <property type="entry name" value="ZF_RING_2"/>
    <property type="match status" value="1"/>
</dbReference>
<keyword evidence="2 4" id="KW-0863">Zinc-finger</keyword>
<evidence type="ECO:0000313" key="8">
    <source>
        <dbReference type="Proteomes" id="UP000037460"/>
    </source>
</evidence>
<feature type="domain" description="RING-type" evidence="6">
    <location>
        <begin position="191"/>
        <end position="233"/>
    </location>
</feature>
<evidence type="ECO:0000256" key="4">
    <source>
        <dbReference type="PROSITE-ProRule" id="PRU00175"/>
    </source>
</evidence>
<sequence>MQAARALRLVGRGGHRLELQDGSDSNDDDDSSSSGNNGASTASQRRDVWNMHPMLVQRQETVTTTPLQLVAQLRRDYAAFSEEVYGSPPSMSSIEDFRTRRQRERLQLDSLHARLHGLRLILAMAQLQVAAETEMERVEFFGGDDSDDPSGVFLVSMAPRRAPEPIGVPAKKIEEIMPELEASAADVEVTCSICICELEEGETIRCMPNCSHKFHSKCIDRWFERSVACPNCKAPVCEVEAPPPEEQGSPLSVFSRLTPNISISSTIGSITGPVILPGRVAAPRRPPESADLNSASAP</sequence>
<dbReference type="Proteomes" id="UP000037460">
    <property type="component" value="Unassembled WGS sequence"/>
</dbReference>
<feature type="region of interest" description="Disordered" evidence="5">
    <location>
        <begin position="10"/>
        <end position="48"/>
    </location>
</feature>
<dbReference type="GO" id="GO:0061630">
    <property type="term" value="F:ubiquitin protein ligase activity"/>
    <property type="evidence" value="ECO:0007669"/>
    <property type="project" value="TreeGrafter"/>
</dbReference>
<evidence type="ECO:0000256" key="5">
    <source>
        <dbReference type="SAM" id="MobiDB-lite"/>
    </source>
</evidence>
<organism evidence="7 8">
    <name type="scientific">Chrysochromulina tobinii</name>
    <dbReference type="NCBI Taxonomy" id="1460289"/>
    <lineage>
        <taxon>Eukaryota</taxon>
        <taxon>Haptista</taxon>
        <taxon>Haptophyta</taxon>
        <taxon>Prymnesiophyceae</taxon>
        <taxon>Prymnesiales</taxon>
        <taxon>Chrysochromulinaceae</taxon>
        <taxon>Chrysochromulina</taxon>
    </lineage>
</organism>
<dbReference type="EMBL" id="JWZX01002981">
    <property type="protein sequence ID" value="KOO25382.1"/>
    <property type="molecule type" value="Genomic_DNA"/>
</dbReference>
<gene>
    <name evidence="7" type="ORF">Ctob_008961</name>
</gene>
<dbReference type="SMART" id="SM00184">
    <property type="entry name" value="RING"/>
    <property type="match status" value="1"/>
</dbReference>
<evidence type="ECO:0000256" key="3">
    <source>
        <dbReference type="ARBA" id="ARBA00022833"/>
    </source>
</evidence>
<dbReference type="Pfam" id="PF13639">
    <property type="entry name" value="zf-RING_2"/>
    <property type="match status" value="1"/>
</dbReference>
<evidence type="ECO:0000259" key="6">
    <source>
        <dbReference type="PROSITE" id="PS50089"/>
    </source>
</evidence>
<keyword evidence="1" id="KW-0479">Metal-binding</keyword>
<reference evidence="8" key="1">
    <citation type="journal article" date="2015" name="PLoS Genet.">
        <title>Genome Sequence and Transcriptome Analyses of Chrysochromulina tobin: Metabolic Tools for Enhanced Algal Fitness in the Prominent Order Prymnesiales (Haptophyceae).</title>
        <authorList>
            <person name="Hovde B.T."/>
            <person name="Deodato C.R."/>
            <person name="Hunsperger H.M."/>
            <person name="Ryken S.A."/>
            <person name="Yost W."/>
            <person name="Jha R.K."/>
            <person name="Patterson J."/>
            <person name="Monnat R.J. Jr."/>
            <person name="Barlow S.B."/>
            <person name="Starkenburg S.R."/>
            <person name="Cattolico R.A."/>
        </authorList>
    </citation>
    <scope>NUCLEOTIDE SEQUENCE</scope>
    <source>
        <strain evidence="8">CCMP291</strain>
    </source>
</reference>
<dbReference type="Gene3D" id="3.30.40.10">
    <property type="entry name" value="Zinc/RING finger domain, C3HC4 (zinc finger)"/>
    <property type="match status" value="1"/>
</dbReference>
<accession>A0A0M0JG90</accession>
<evidence type="ECO:0000256" key="2">
    <source>
        <dbReference type="ARBA" id="ARBA00022771"/>
    </source>
</evidence>
<dbReference type="AlphaFoldDB" id="A0A0M0JG90"/>
<protein>
    <recommendedName>
        <fullName evidence="6">RING-type domain-containing protein</fullName>
    </recommendedName>
</protein>
<dbReference type="GO" id="GO:0008270">
    <property type="term" value="F:zinc ion binding"/>
    <property type="evidence" value="ECO:0007669"/>
    <property type="project" value="UniProtKB-KW"/>
</dbReference>
<dbReference type="InterPro" id="IPR013083">
    <property type="entry name" value="Znf_RING/FYVE/PHD"/>
</dbReference>
<proteinExistence type="predicted"/>
<dbReference type="GO" id="GO:0005634">
    <property type="term" value="C:nucleus"/>
    <property type="evidence" value="ECO:0007669"/>
    <property type="project" value="TreeGrafter"/>
</dbReference>
<dbReference type="UniPathway" id="UPA00143"/>
<evidence type="ECO:0000256" key="1">
    <source>
        <dbReference type="ARBA" id="ARBA00022723"/>
    </source>
</evidence>
<evidence type="ECO:0000313" key="7">
    <source>
        <dbReference type="EMBL" id="KOO25382.1"/>
    </source>
</evidence>
<feature type="region of interest" description="Disordered" evidence="5">
    <location>
        <begin position="279"/>
        <end position="298"/>
    </location>
</feature>
<keyword evidence="3" id="KW-0862">Zinc</keyword>
<dbReference type="PANTHER" id="PTHR45931:SF3">
    <property type="entry name" value="RING ZINC FINGER-CONTAINING PROTEIN"/>
    <property type="match status" value="1"/>
</dbReference>